<name>A0A975L996_9ACTN</name>
<evidence type="ECO:0000313" key="5">
    <source>
        <dbReference type="Proteomes" id="UP000682416"/>
    </source>
</evidence>
<dbReference type="InterPro" id="IPR052529">
    <property type="entry name" value="Bact_Transport_Assoc"/>
</dbReference>
<organism evidence="4 5">
    <name type="scientific">Nocardiopsis eucommiae</name>
    <dbReference type="NCBI Taxonomy" id="2831970"/>
    <lineage>
        <taxon>Bacteria</taxon>
        <taxon>Bacillati</taxon>
        <taxon>Actinomycetota</taxon>
        <taxon>Actinomycetes</taxon>
        <taxon>Streptosporangiales</taxon>
        <taxon>Nocardiopsidaceae</taxon>
        <taxon>Nocardiopsis</taxon>
    </lineage>
</organism>
<evidence type="ECO:0000259" key="3">
    <source>
        <dbReference type="Pfam" id="PF04235"/>
    </source>
</evidence>
<dbReference type="EMBL" id="CP074402">
    <property type="protein sequence ID" value="QVJ01465.1"/>
    <property type="molecule type" value="Genomic_DNA"/>
</dbReference>
<evidence type="ECO:0000313" key="4">
    <source>
        <dbReference type="EMBL" id="QVJ01465.1"/>
    </source>
</evidence>
<evidence type="ECO:0000256" key="2">
    <source>
        <dbReference type="SAM" id="Phobius"/>
    </source>
</evidence>
<keyword evidence="5" id="KW-1185">Reference proteome</keyword>
<reference evidence="4" key="1">
    <citation type="submission" date="2021-05" db="EMBL/GenBank/DDBJ databases">
        <authorList>
            <person name="Kaiqin L."/>
            <person name="Jian G."/>
        </authorList>
    </citation>
    <scope>NUCLEOTIDE SEQUENCE</scope>
    <source>
        <strain evidence="4">HDS5</strain>
    </source>
</reference>
<accession>A0A975L996</accession>
<keyword evidence="2" id="KW-1133">Transmembrane helix</keyword>
<evidence type="ECO:0000256" key="1">
    <source>
        <dbReference type="SAM" id="MobiDB-lite"/>
    </source>
</evidence>
<dbReference type="Pfam" id="PF04235">
    <property type="entry name" value="DUF418"/>
    <property type="match status" value="1"/>
</dbReference>
<feature type="transmembrane region" description="Helical" evidence="2">
    <location>
        <begin position="128"/>
        <end position="154"/>
    </location>
</feature>
<gene>
    <name evidence="4" type="ORF">KGD82_26240</name>
</gene>
<dbReference type="PANTHER" id="PTHR30590:SF2">
    <property type="entry name" value="INNER MEMBRANE PROTEIN"/>
    <property type="match status" value="1"/>
</dbReference>
<dbReference type="PANTHER" id="PTHR30590">
    <property type="entry name" value="INNER MEMBRANE PROTEIN"/>
    <property type="match status" value="1"/>
</dbReference>
<feature type="region of interest" description="Disordered" evidence="1">
    <location>
        <begin position="183"/>
        <end position="202"/>
    </location>
</feature>
<dbReference type="AlphaFoldDB" id="A0A975L996"/>
<dbReference type="Proteomes" id="UP000682416">
    <property type="component" value="Chromosome"/>
</dbReference>
<protein>
    <submittedName>
        <fullName evidence="4">DUF418 domain-containing protein</fullName>
    </submittedName>
</protein>
<dbReference type="InterPro" id="IPR007349">
    <property type="entry name" value="DUF418"/>
</dbReference>
<sequence>MVPSALIGVWAARTRVLERPDLHGPLLHRTVVIGFPVAVLGAQPVALQAVGLWTPSTTGVGALALVSFAATGIAGGLAFAAAIALVAARIGDRRGPVTTALVACGRRSMTFYIAQSPVWLVATEPSLLGLAGALGAASAAGVAVVTWAVTVVMADVLRRAGRRGPAEALLRYLTYRTAEPARTQPAPLGAEAPGVTPRHVRG</sequence>
<feature type="transmembrane region" description="Helical" evidence="2">
    <location>
        <begin position="62"/>
        <end position="88"/>
    </location>
</feature>
<keyword evidence="2" id="KW-0812">Transmembrane</keyword>
<proteinExistence type="predicted"/>
<keyword evidence="2" id="KW-0472">Membrane</keyword>
<feature type="domain" description="DUF418" evidence="3">
    <location>
        <begin position="11"/>
        <end position="176"/>
    </location>
</feature>
<dbReference type="KEGG" id="nec:KGD82_26240"/>